<reference evidence="1" key="2">
    <citation type="submission" date="2020-07" db="EMBL/GenBank/DDBJ databases">
        <title>Draft genome sequence of Lactobacillus helveticus strain JCM 1062.</title>
        <authorList>
            <person name="Endo A."/>
            <person name="Maeno S."/>
            <person name="Kido Y."/>
        </authorList>
    </citation>
    <scope>NUCLEOTIDE SEQUENCE</scope>
    <source>
        <strain evidence="1">JCM 1062</strain>
    </source>
</reference>
<accession>A0A2X0P8J5</accession>
<dbReference type="Proteomes" id="UP000630086">
    <property type="component" value="Unassembled WGS sequence"/>
</dbReference>
<dbReference type="EMBL" id="BLYV01000004">
    <property type="protein sequence ID" value="GFP12141.1"/>
    <property type="molecule type" value="Genomic_DNA"/>
</dbReference>
<evidence type="ECO:0000313" key="2">
    <source>
        <dbReference type="EMBL" id="SPB22016.1"/>
    </source>
</evidence>
<evidence type="ECO:0000313" key="1">
    <source>
        <dbReference type="EMBL" id="GFP12141.1"/>
    </source>
</evidence>
<name>A0A2X0P8J5_LACHE</name>
<dbReference type="AlphaFoldDB" id="A0A2X0P8J5"/>
<dbReference type="RefSeq" id="WP_003629366.1">
    <property type="nucleotide sequence ID" value="NZ_BLYU01000099.1"/>
</dbReference>
<proteinExistence type="predicted"/>
<organism evidence="2">
    <name type="scientific">Lactobacillus helveticus</name>
    <name type="common">Lactobacillus suntoryeus</name>
    <dbReference type="NCBI Taxonomy" id="1587"/>
    <lineage>
        <taxon>Bacteria</taxon>
        <taxon>Bacillati</taxon>
        <taxon>Bacillota</taxon>
        <taxon>Bacilli</taxon>
        <taxon>Lactobacillales</taxon>
        <taxon>Lactobacillaceae</taxon>
        <taxon>Lactobacillus</taxon>
    </lineage>
</organism>
<protein>
    <submittedName>
        <fullName evidence="2">Uncharacterized protein</fullName>
    </submittedName>
</protein>
<reference evidence="2" key="1">
    <citation type="submission" date="2018-01" db="EMBL/GenBank/DDBJ databases">
        <authorList>
            <person name="Gaut B.S."/>
            <person name="Morton B.R."/>
            <person name="Clegg M.T."/>
            <person name="Duvall M.R."/>
        </authorList>
    </citation>
    <scope>NUCLEOTIDE SEQUENCE</scope>
    <source>
        <strain evidence="2">Lactobacillus helveticus</strain>
    </source>
</reference>
<dbReference type="EMBL" id="OGTV01000007">
    <property type="protein sequence ID" value="SPB22016.1"/>
    <property type="molecule type" value="Genomic_DNA"/>
</dbReference>
<sequence>MTRKKLTEVQFYFENVEDGAIPGNIIEDMQFDGLHVERYQHFERGDIIFNKVLIDDNFLIKLDYELANKCFTNCNEPMGERLSDFNDIVDIVLCFEDGTQERIGFPWVGSSEDNNEYQRSGLEVNKPFDRNDFSELDPMLVEDIKESEKNDRFLNRKMLTVYVDKEN</sequence>
<gene>
    <name evidence="2" type="ORF">BDKNPLJD_00230</name>
    <name evidence="1" type="ORF">LHEJCM1062_00130</name>
</gene>